<evidence type="ECO:0000313" key="1">
    <source>
        <dbReference type="EMBL" id="KAA8831465.1"/>
    </source>
</evidence>
<name>A0A5M9ZVD5_9BIFI</name>
<reference evidence="1 2" key="1">
    <citation type="journal article" date="2019" name="Syst. Appl. Microbiol.">
        <title>Characterization of Bifidobacterium species in feaces of the Egyptian fruit bat: Description of B. vespertilionis sp. nov. and B. rousetti sp. nov.</title>
        <authorList>
            <person name="Modesto M."/>
            <person name="Satti M."/>
            <person name="Watanabe K."/>
            <person name="Puglisi E."/>
            <person name="Morelli L."/>
            <person name="Huang C.-H."/>
            <person name="Liou J.-S."/>
            <person name="Miyashita M."/>
            <person name="Tamura T."/>
            <person name="Saito S."/>
            <person name="Mori K."/>
            <person name="Huang L."/>
            <person name="Sciavilla P."/>
            <person name="Sandri C."/>
            <person name="Spiezio C."/>
            <person name="Vitali F."/>
            <person name="Cavalieri D."/>
            <person name="Perpetuini G."/>
            <person name="Tofalo R."/>
            <person name="Bonetti A."/>
            <person name="Arita M."/>
            <person name="Mattarelli P."/>
        </authorList>
    </citation>
    <scope>NUCLEOTIDE SEQUENCE [LARGE SCALE GENOMIC DNA]</scope>
    <source>
        <strain evidence="1 2">RST7</strain>
    </source>
</reference>
<dbReference type="EMBL" id="RZUI01000002">
    <property type="protein sequence ID" value="KAA8831465.1"/>
    <property type="molecule type" value="Genomic_DNA"/>
</dbReference>
<proteinExistence type="predicted"/>
<gene>
    <name evidence="1" type="ORF">EMO89_01650</name>
</gene>
<sequence>MKSRNLLRYGPATGNGLTATVNTDGSLHISGTPTAQWGGIRWPQELTVFAGRTLRISSSVSGTSPGLNVVFDIYDKDGTVEYLSGSQSKTVPADATSVQLRVQTTLATPEPMDFDLKVQVEEGVSATTWEKPDTTDYLGGVGVRS</sequence>
<dbReference type="Proteomes" id="UP000412028">
    <property type="component" value="Unassembled WGS sequence"/>
</dbReference>
<dbReference type="OrthoDB" id="3235630at2"/>
<evidence type="ECO:0000313" key="2">
    <source>
        <dbReference type="Proteomes" id="UP000412028"/>
    </source>
</evidence>
<dbReference type="AlphaFoldDB" id="A0A5M9ZVD5"/>
<dbReference type="RefSeq" id="WP_150380651.1">
    <property type="nucleotide sequence ID" value="NZ_RZUI01000002.1"/>
</dbReference>
<comment type="caution">
    <text evidence="1">The sequence shown here is derived from an EMBL/GenBank/DDBJ whole genome shotgun (WGS) entry which is preliminary data.</text>
</comment>
<protein>
    <submittedName>
        <fullName evidence="1">Uncharacterized protein</fullName>
    </submittedName>
</protein>
<organism evidence="1 2">
    <name type="scientific">Bifidobacterium tissieri</name>
    <dbReference type="NCBI Taxonomy" id="1630162"/>
    <lineage>
        <taxon>Bacteria</taxon>
        <taxon>Bacillati</taxon>
        <taxon>Actinomycetota</taxon>
        <taxon>Actinomycetes</taxon>
        <taxon>Bifidobacteriales</taxon>
        <taxon>Bifidobacteriaceae</taxon>
        <taxon>Bifidobacterium</taxon>
    </lineage>
</organism>
<accession>A0A5M9ZVD5</accession>